<organism evidence="2 3">
    <name type="scientific">Fulvivirga marina</name>
    <dbReference type="NCBI Taxonomy" id="2494733"/>
    <lineage>
        <taxon>Bacteria</taxon>
        <taxon>Pseudomonadati</taxon>
        <taxon>Bacteroidota</taxon>
        <taxon>Cytophagia</taxon>
        <taxon>Cytophagales</taxon>
        <taxon>Fulvivirgaceae</taxon>
        <taxon>Fulvivirga</taxon>
    </lineage>
</organism>
<keyword evidence="3" id="KW-1185">Reference proteome</keyword>
<dbReference type="Proteomes" id="UP000614216">
    <property type="component" value="Unassembled WGS sequence"/>
</dbReference>
<evidence type="ECO:0000313" key="3">
    <source>
        <dbReference type="Proteomes" id="UP000614216"/>
    </source>
</evidence>
<gene>
    <name evidence="2" type="ORF">JMN32_06065</name>
</gene>
<proteinExistence type="predicted"/>
<protein>
    <recommendedName>
        <fullName evidence="4">Transporter</fullName>
    </recommendedName>
</protein>
<evidence type="ECO:0000313" key="2">
    <source>
        <dbReference type="EMBL" id="MBL6445863.1"/>
    </source>
</evidence>
<comment type="caution">
    <text evidence="2">The sequence shown here is derived from an EMBL/GenBank/DDBJ whole genome shotgun (WGS) entry which is preliminary data.</text>
</comment>
<dbReference type="AlphaFoldDB" id="A0A937KD47"/>
<evidence type="ECO:0000256" key="1">
    <source>
        <dbReference type="SAM" id="SignalP"/>
    </source>
</evidence>
<evidence type="ECO:0008006" key="4">
    <source>
        <dbReference type="Google" id="ProtNLM"/>
    </source>
</evidence>
<keyword evidence="1" id="KW-0732">Signal</keyword>
<accession>A0A937KD47</accession>
<dbReference type="RefSeq" id="WP_202855411.1">
    <property type="nucleotide sequence ID" value="NZ_JAEUGD010000019.1"/>
</dbReference>
<feature type="signal peptide" evidence="1">
    <location>
        <begin position="1"/>
        <end position="19"/>
    </location>
</feature>
<feature type="chain" id="PRO_5038131876" description="Transporter" evidence="1">
    <location>
        <begin position="20"/>
        <end position="318"/>
    </location>
</feature>
<sequence length="318" mass="35672">MKKLLLILICLGSFMQVHGQGCSDAGFCTMGAMSPGQVYTKKINFKLRALELNQYRGTTKLSPIINVTTLDFTFGITENTSFQVKFPYQWVKGNLGKTSGLGDISYSFTHNFKSTEKYHINATLGGKIPSGKSDLEGDDKLEFTSDGQPHDLPMYYQVSLGTWDIVAGASFISKKWMFATGIQIPVAHNNQNDFQYEQWNEYPDPNYLRSHHLASDLKRGTDVMVRAERAFHFSNLDIRLGVLPIFRVTKDEITENGERVKLDGTTGMALSGILGVAYHFNVYHTAKILLGHKFTDRDVNPDGLTRDDVASLAYVIRF</sequence>
<name>A0A937KD47_9BACT</name>
<dbReference type="EMBL" id="JAEUGD010000019">
    <property type="protein sequence ID" value="MBL6445863.1"/>
    <property type="molecule type" value="Genomic_DNA"/>
</dbReference>
<reference evidence="2" key="1">
    <citation type="submission" date="2021-01" db="EMBL/GenBank/DDBJ databases">
        <title>Fulvivirga kasyanovii gen. nov., sp nov., a novel member of the phylum Bacteroidetes isolated from seawater in a mussel farm.</title>
        <authorList>
            <person name="Zhao L.-H."/>
            <person name="Wang Z.-J."/>
        </authorList>
    </citation>
    <scope>NUCLEOTIDE SEQUENCE</scope>
    <source>
        <strain evidence="2">29W222</strain>
    </source>
</reference>